<dbReference type="InterPro" id="IPR011051">
    <property type="entry name" value="RmlC_Cupin_sf"/>
</dbReference>
<protein>
    <submittedName>
        <fullName evidence="3">Cupin domain-containing protein</fullName>
    </submittedName>
</protein>
<dbReference type="InterPro" id="IPR013096">
    <property type="entry name" value="Cupin_2"/>
</dbReference>
<dbReference type="PANTHER" id="PTHR37694">
    <property type="entry name" value="SLR8022 PROTEIN"/>
    <property type="match status" value="1"/>
</dbReference>
<feature type="region of interest" description="Disordered" evidence="1">
    <location>
        <begin position="100"/>
        <end position="141"/>
    </location>
</feature>
<reference evidence="3 4" key="1">
    <citation type="submission" date="2020-08" db="EMBL/GenBank/DDBJ databases">
        <authorList>
            <person name="Seo M.-J."/>
        </authorList>
    </citation>
    <scope>NUCLEOTIDE SEQUENCE [LARGE SCALE GENOMIC DNA]</scope>
    <source>
        <strain evidence="3 4">MBLA0160</strain>
    </source>
</reference>
<organism evidence="3 4">
    <name type="scientific">Halobellus ruber</name>
    <dbReference type="NCBI Taxonomy" id="2761102"/>
    <lineage>
        <taxon>Archaea</taxon>
        <taxon>Methanobacteriati</taxon>
        <taxon>Methanobacteriota</taxon>
        <taxon>Stenosarchaea group</taxon>
        <taxon>Halobacteria</taxon>
        <taxon>Halobacteriales</taxon>
        <taxon>Haloferacaceae</taxon>
        <taxon>Halobellus</taxon>
    </lineage>
</organism>
<dbReference type="Gene3D" id="2.60.120.10">
    <property type="entry name" value="Jelly Rolls"/>
    <property type="match status" value="1"/>
</dbReference>
<dbReference type="SUPFAM" id="SSF51182">
    <property type="entry name" value="RmlC-like cupins"/>
    <property type="match status" value="1"/>
</dbReference>
<dbReference type="PANTHER" id="PTHR37694:SF1">
    <property type="entry name" value="SLR8022 PROTEIN"/>
    <property type="match status" value="1"/>
</dbReference>
<feature type="domain" description="Cupin type-2" evidence="2">
    <location>
        <begin position="33"/>
        <end position="99"/>
    </location>
</feature>
<dbReference type="EMBL" id="JACKXD010000003">
    <property type="protein sequence ID" value="MBB6646687.1"/>
    <property type="molecule type" value="Genomic_DNA"/>
</dbReference>
<feature type="compositionally biased region" description="Basic and acidic residues" evidence="1">
    <location>
        <begin position="106"/>
        <end position="120"/>
    </location>
</feature>
<name>A0A7J9SL04_9EURY</name>
<dbReference type="RefSeq" id="WP_185193045.1">
    <property type="nucleotide sequence ID" value="NZ_JACKXD010000003.1"/>
</dbReference>
<dbReference type="Pfam" id="PF07883">
    <property type="entry name" value="Cupin_2"/>
    <property type="match status" value="1"/>
</dbReference>
<gene>
    <name evidence="3" type="ORF">H5V44_10390</name>
</gene>
<dbReference type="AlphaFoldDB" id="A0A7J9SL04"/>
<dbReference type="InterPro" id="IPR014710">
    <property type="entry name" value="RmlC-like_jellyroll"/>
</dbReference>
<evidence type="ECO:0000256" key="1">
    <source>
        <dbReference type="SAM" id="MobiDB-lite"/>
    </source>
</evidence>
<sequence>MPRIDTDAAREYDDESFAAAGVFRTDDAKVVYACFEPGQFIPVHAPDSDVVVSVRRGRGLVREGATDHRVEPGDAVAIESGTRRGIRADDGERLEALLVTAPPPTDAEHEPVRRGLRNGEFEPELGESAGTAPADEPGAGR</sequence>
<dbReference type="Proteomes" id="UP000546257">
    <property type="component" value="Unassembled WGS sequence"/>
</dbReference>
<evidence type="ECO:0000259" key="2">
    <source>
        <dbReference type="Pfam" id="PF07883"/>
    </source>
</evidence>
<evidence type="ECO:0000313" key="3">
    <source>
        <dbReference type="EMBL" id="MBB6646687.1"/>
    </source>
</evidence>
<evidence type="ECO:0000313" key="4">
    <source>
        <dbReference type="Proteomes" id="UP000546257"/>
    </source>
</evidence>
<keyword evidence="4" id="KW-1185">Reference proteome</keyword>
<accession>A0A7J9SL04</accession>
<comment type="caution">
    <text evidence="3">The sequence shown here is derived from an EMBL/GenBank/DDBJ whole genome shotgun (WGS) entry which is preliminary data.</text>
</comment>
<proteinExistence type="predicted"/>